<dbReference type="OrthoDB" id="7059309at2"/>
<evidence type="ECO:0000256" key="2">
    <source>
        <dbReference type="ARBA" id="ARBA00006024"/>
    </source>
</evidence>
<gene>
    <name evidence="15" type="ORF">ATK30_5514</name>
    <name evidence="14" type="ORF">H5411_12335</name>
</gene>
<evidence type="ECO:0000313" key="16">
    <source>
        <dbReference type="Proteomes" id="UP000233750"/>
    </source>
</evidence>
<keyword evidence="3 12" id="KW-0812">Transmembrane</keyword>
<dbReference type="SFLD" id="SFLDS00003">
    <property type="entry name" value="Haloacid_Dehalogenase"/>
    <property type="match status" value="1"/>
</dbReference>
<dbReference type="GO" id="GO:0055070">
    <property type="term" value="P:copper ion homeostasis"/>
    <property type="evidence" value="ECO:0007669"/>
    <property type="project" value="TreeGrafter"/>
</dbReference>
<feature type="transmembrane region" description="Helical" evidence="12">
    <location>
        <begin position="206"/>
        <end position="224"/>
    </location>
</feature>
<dbReference type="InterPro" id="IPR001757">
    <property type="entry name" value="P_typ_ATPase"/>
</dbReference>
<dbReference type="Proteomes" id="UP000233750">
    <property type="component" value="Unassembled WGS sequence"/>
</dbReference>
<dbReference type="Gene3D" id="3.40.1110.10">
    <property type="entry name" value="Calcium-transporting ATPase, cytoplasmic domain N"/>
    <property type="match status" value="1"/>
</dbReference>
<dbReference type="CDD" id="cd02094">
    <property type="entry name" value="P-type_ATPase_Cu-like"/>
    <property type="match status" value="1"/>
</dbReference>
<dbReference type="EMBL" id="JACJHR010000014">
    <property type="protein sequence ID" value="MBB2499910.1"/>
    <property type="molecule type" value="Genomic_DNA"/>
</dbReference>
<dbReference type="FunFam" id="3.30.70.100:FF:000005">
    <property type="entry name" value="Copper-exporting P-type ATPase A"/>
    <property type="match status" value="1"/>
</dbReference>
<dbReference type="SFLD" id="SFLDG00002">
    <property type="entry name" value="C1.7:_P-type_atpase_like"/>
    <property type="match status" value="1"/>
</dbReference>
<feature type="transmembrane region" description="Helical" evidence="12">
    <location>
        <begin position="125"/>
        <end position="143"/>
    </location>
</feature>
<evidence type="ECO:0000256" key="3">
    <source>
        <dbReference type="ARBA" id="ARBA00022692"/>
    </source>
</evidence>
<dbReference type="CDD" id="cd00371">
    <property type="entry name" value="HMA"/>
    <property type="match status" value="1"/>
</dbReference>
<evidence type="ECO:0000313" key="14">
    <source>
        <dbReference type="EMBL" id="MBB2499910.1"/>
    </source>
</evidence>
<dbReference type="GO" id="GO:0005507">
    <property type="term" value="F:copper ion binding"/>
    <property type="evidence" value="ECO:0007669"/>
    <property type="project" value="TreeGrafter"/>
</dbReference>
<dbReference type="InterPro" id="IPR017969">
    <property type="entry name" value="Heavy-metal-associated_CS"/>
</dbReference>
<evidence type="ECO:0000256" key="5">
    <source>
        <dbReference type="ARBA" id="ARBA00022741"/>
    </source>
</evidence>
<dbReference type="Gene3D" id="2.70.150.10">
    <property type="entry name" value="Calcium-transporting ATPase, cytoplasmic transduction domain A"/>
    <property type="match status" value="1"/>
</dbReference>
<dbReference type="Gene3D" id="3.30.70.100">
    <property type="match status" value="1"/>
</dbReference>
<evidence type="ECO:0000313" key="17">
    <source>
        <dbReference type="Proteomes" id="UP000550260"/>
    </source>
</evidence>
<keyword evidence="7" id="KW-1278">Translocase</keyword>
<feature type="domain" description="HMA" evidence="13">
    <location>
        <begin position="12"/>
        <end position="76"/>
    </location>
</feature>
<evidence type="ECO:0000256" key="10">
    <source>
        <dbReference type="ARBA" id="ARBA00049360"/>
    </source>
</evidence>
<dbReference type="SUPFAM" id="SSF56784">
    <property type="entry name" value="HAD-like"/>
    <property type="match status" value="1"/>
</dbReference>
<keyword evidence="9 12" id="KW-0472">Membrane</keyword>
<evidence type="ECO:0000256" key="6">
    <source>
        <dbReference type="ARBA" id="ARBA00022840"/>
    </source>
</evidence>
<evidence type="ECO:0000256" key="9">
    <source>
        <dbReference type="ARBA" id="ARBA00023136"/>
    </source>
</evidence>
<dbReference type="AlphaFoldDB" id="A0A2N3WL82"/>
<proteinExistence type="inferred from homology"/>
<dbReference type="InterPro" id="IPR006121">
    <property type="entry name" value="HMA_dom"/>
</dbReference>
<dbReference type="PROSITE" id="PS50846">
    <property type="entry name" value="HMA_2"/>
    <property type="match status" value="1"/>
</dbReference>
<comment type="caution">
    <text evidence="15">The sequence shown here is derived from an EMBL/GenBank/DDBJ whole genome shotgun (WGS) entry which is preliminary data.</text>
</comment>
<dbReference type="NCBIfam" id="TIGR01525">
    <property type="entry name" value="ATPase-IB_hvy"/>
    <property type="match status" value="1"/>
</dbReference>
<dbReference type="PRINTS" id="PR00119">
    <property type="entry name" value="CATATPASE"/>
</dbReference>
<keyword evidence="16" id="KW-1185">Reference proteome</keyword>
<feature type="transmembrane region" description="Helical" evidence="12">
    <location>
        <begin position="358"/>
        <end position="380"/>
    </location>
</feature>
<dbReference type="GO" id="GO:0005886">
    <property type="term" value="C:plasma membrane"/>
    <property type="evidence" value="ECO:0007669"/>
    <property type="project" value="UniProtKB-SubCell"/>
</dbReference>
<dbReference type="InterPro" id="IPR023214">
    <property type="entry name" value="HAD_sf"/>
</dbReference>
<dbReference type="InterPro" id="IPR059000">
    <property type="entry name" value="ATPase_P-type_domA"/>
</dbReference>
<keyword evidence="6 12" id="KW-0067">ATP-binding</keyword>
<dbReference type="NCBIfam" id="TIGR01511">
    <property type="entry name" value="ATPase-IB1_Cu"/>
    <property type="match status" value="1"/>
</dbReference>
<dbReference type="SUPFAM" id="SSF81665">
    <property type="entry name" value="Calcium ATPase, transmembrane domain M"/>
    <property type="match status" value="1"/>
</dbReference>
<dbReference type="GO" id="GO:0005524">
    <property type="term" value="F:ATP binding"/>
    <property type="evidence" value="ECO:0007669"/>
    <property type="project" value="UniProtKB-UniRule"/>
</dbReference>
<accession>A0A8E1VX74</accession>
<feature type="transmembrane region" description="Helical" evidence="12">
    <location>
        <begin position="102"/>
        <end position="119"/>
    </location>
</feature>
<dbReference type="GO" id="GO:0016887">
    <property type="term" value="F:ATP hydrolysis activity"/>
    <property type="evidence" value="ECO:0007669"/>
    <property type="project" value="InterPro"/>
</dbReference>
<dbReference type="InterPro" id="IPR036163">
    <property type="entry name" value="HMA_dom_sf"/>
</dbReference>
<dbReference type="FunFam" id="2.70.150.10:FF:000002">
    <property type="entry name" value="Copper-transporting ATPase 1, putative"/>
    <property type="match status" value="1"/>
</dbReference>
<dbReference type="InterPro" id="IPR023298">
    <property type="entry name" value="ATPase_P-typ_TM_dom_sf"/>
</dbReference>
<dbReference type="PRINTS" id="PR00120">
    <property type="entry name" value="HATPASE"/>
</dbReference>
<dbReference type="InterPro" id="IPR018303">
    <property type="entry name" value="ATPase_P-typ_P_site"/>
</dbReference>
<dbReference type="PROSITE" id="PS01047">
    <property type="entry name" value="HMA_1"/>
    <property type="match status" value="1"/>
</dbReference>
<comment type="similarity">
    <text evidence="2 12">Belongs to the cation transport ATPase (P-type) (TC 3.A.3) family. Type IB subfamily.</text>
</comment>
<dbReference type="Pfam" id="PF00122">
    <property type="entry name" value="E1-E2_ATPase"/>
    <property type="match status" value="1"/>
</dbReference>
<dbReference type="PROSITE" id="PS00154">
    <property type="entry name" value="ATPASE_E1_E2"/>
    <property type="match status" value="1"/>
</dbReference>
<protein>
    <recommendedName>
        <fullName evidence="11">Cation-transporting P-type ATPase B</fullName>
    </recommendedName>
</protein>
<feature type="transmembrane region" description="Helical" evidence="12">
    <location>
        <begin position="386"/>
        <end position="413"/>
    </location>
</feature>
<dbReference type="NCBIfam" id="TIGR01494">
    <property type="entry name" value="ATPase_P-type"/>
    <property type="match status" value="1"/>
</dbReference>
<evidence type="ECO:0000256" key="7">
    <source>
        <dbReference type="ARBA" id="ARBA00022967"/>
    </source>
</evidence>
<evidence type="ECO:0000256" key="12">
    <source>
        <dbReference type="RuleBase" id="RU362081"/>
    </source>
</evidence>
<dbReference type="RefSeq" id="WP_037359760.1">
    <property type="nucleotide sequence ID" value="NZ_JACJHR010000014.1"/>
</dbReference>
<feature type="transmembrane region" description="Helical" evidence="12">
    <location>
        <begin position="163"/>
        <end position="186"/>
    </location>
</feature>
<dbReference type="SFLD" id="SFLDF00027">
    <property type="entry name" value="p-type_atpase"/>
    <property type="match status" value="1"/>
</dbReference>
<sequence>MTAEVENQPATGEVELAITGMTCASCAMRIERKLNKLDGVTATVNYATEKAKVVYSGDVAPERLVEQVEAAGYGATVPNAEKAASEEGAEEEDATRPLRQRLIVSTVLSVPVILLAMVPALQFTYWQWISLVLAAPVIVWGALPFHRAAWANLRHGAATMDTLISMGTIAAFLWSLYALLFGTAGVPGMTHAFELTVQRMSGDGNIYLEVAAGVTTFILAGRYFEAKSKRRAGAALRALLELGAKDVAVLRDGREQRIPVEQLRVGDLFVVRPGEKVATDGVIEDGSSAVDASMLTGESVPVEVGPGDPVVGATVNAGGRLVVRATRIGSDTQLAQMAKLVEDAQTGKAQVQRLADRVSAVFVPIVIALAAGTLAFWLGAGDTASAAFTAAVAVLIIACPCALGLATPTALLVGTGRGAQLGILIKGPEVLESTRRVDTVVLDKTGTVTSGQMALVEVHTADGVEPDDVLRLAGALEDASEHPIAKAIARGAREKVGELPAVEDFANVEGLGVQGVVAGAAVLVGRTALLAEWSQHLPADLVSAKAEAERHGRTAVAVGWDGKARAVLVVADTVKPTSAEAIARLRELGLTPVLLTGDNEAVARSVAAEVDIEEVIAEVLPKDKVDVVRRLQGEGKVVAMVGDGVNDAAALAQADLGLAMGTGTDAAIEAADLTLVRGDLRAAVDAIRLSRRTLQTIKGNLFWAFAYNVAALPLAAAGLLNPMIAGAAMAFSSVFVVSNSLRLRGFRAVG</sequence>
<dbReference type="Gene3D" id="3.40.50.1000">
    <property type="entry name" value="HAD superfamily/HAD-like"/>
    <property type="match status" value="1"/>
</dbReference>
<name>A0A2N3WL82_9PSEU</name>
<organism evidence="15 16">
    <name type="scientific">Amycolatopsis echigonensis</name>
    <dbReference type="NCBI Taxonomy" id="2576905"/>
    <lineage>
        <taxon>Bacteria</taxon>
        <taxon>Bacillati</taxon>
        <taxon>Actinomycetota</taxon>
        <taxon>Actinomycetes</taxon>
        <taxon>Pseudonocardiales</taxon>
        <taxon>Pseudonocardiaceae</taxon>
        <taxon>Amycolatopsis</taxon>
    </lineage>
</organism>
<evidence type="ECO:0000259" key="13">
    <source>
        <dbReference type="PROSITE" id="PS50846"/>
    </source>
</evidence>
<keyword evidence="5 12" id="KW-0547">Nucleotide-binding</keyword>
<dbReference type="PANTHER" id="PTHR43520:SF8">
    <property type="entry name" value="P-TYPE CU(+) TRANSPORTER"/>
    <property type="match status" value="1"/>
</dbReference>
<comment type="catalytic activity">
    <reaction evidence="10">
        <text>ATP + H2O = ADP + phosphate + H(+)</text>
        <dbReference type="Rhea" id="RHEA:13065"/>
        <dbReference type="ChEBI" id="CHEBI:15377"/>
        <dbReference type="ChEBI" id="CHEBI:15378"/>
        <dbReference type="ChEBI" id="CHEBI:30616"/>
        <dbReference type="ChEBI" id="CHEBI:43474"/>
        <dbReference type="ChEBI" id="CHEBI:456216"/>
    </reaction>
</comment>
<reference evidence="15 16" key="1">
    <citation type="submission" date="2017-12" db="EMBL/GenBank/DDBJ databases">
        <title>Sequencing the genomes of 1000 Actinobacteria strains.</title>
        <authorList>
            <person name="Klenk H.-P."/>
        </authorList>
    </citation>
    <scope>NUCLEOTIDE SEQUENCE [LARGE SCALE GENOMIC DNA]</scope>
    <source>
        <strain evidence="15 16">DSM 45165</strain>
    </source>
</reference>
<dbReference type="Proteomes" id="UP000550260">
    <property type="component" value="Unassembled WGS sequence"/>
</dbReference>
<comment type="subcellular location">
    <subcellularLocation>
        <location evidence="1">Cell membrane</location>
        <topology evidence="1">Multi-pass membrane protein</topology>
    </subcellularLocation>
</comment>
<feature type="transmembrane region" description="Helical" evidence="12">
    <location>
        <begin position="700"/>
        <end position="717"/>
    </location>
</feature>
<keyword evidence="8 12" id="KW-1133">Transmembrane helix</keyword>
<dbReference type="PANTHER" id="PTHR43520">
    <property type="entry name" value="ATP7, ISOFORM B"/>
    <property type="match status" value="1"/>
</dbReference>
<dbReference type="InterPro" id="IPR044492">
    <property type="entry name" value="P_typ_ATPase_HD_dom"/>
</dbReference>
<dbReference type="InterPro" id="IPR023299">
    <property type="entry name" value="ATPase_P-typ_cyto_dom_N"/>
</dbReference>
<dbReference type="Pfam" id="PF00702">
    <property type="entry name" value="Hydrolase"/>
    <property type="match status" value="1"/>
</dbReference>
<dbReference type="Pfam" id="PF00403">
    <property type="entry name" value="HMA"/>
    <property type="match status" value="1"/>
</dbReference>
<evidence type="ECO:0000256" key="8">
    <source>
        <dbReference type="ARBA" id="ARBA00022989"/>
    </source>
</evidence>
<feature type="transmembrane region" description="Helical" evidence="12">
    <location>
        <begin position="723"/>
        <end position="741"/>
    </location>
</feature>
<keyword evidence="4 12" id="KW-0479">Metal-binding</keyword>
<dbReference type="InterPro" id="IPR008250">
    <property type="entry name" value="ATPase_P-typ_transduc_dom_A_sf"/>
</dbReference>
<dbReference type="InterPro" id="IPR036412">
    <property type="entry name" value="HAD-like_sf"/>
</dbReference>
<evidence type="ECO:0000256" key="11">
    <source>
        <dbReference type="ARBA" id="ARBA00074171"/>
    </source>
</evidence>
<reference evidence="14 17" key="2">
    <citation type="submission" date="2020-08" db="EMBL/GenBank/DDBJ databases">
        <title>Amycolatopsis echigonensis JCM 21831.</title>
        <authorList>
            <person name="Tedsree N."/>
            <person name="Kuncharoen N."/>
            <person name="Likhitwitayawuid K."/>
            <person name="Tanasupawat S."/>
        </authorList>
    </citation>
    <scope>NUCLEOTIDE SEQUENCE [LARGE SCALE GENOMIC DNA]</scope>
    <source>
        <strain evidence="14 17">JCM 21831</strain>
    </source>
</reference>
<evidence type="ECO:0000313" key="15">
    <source>
        <dbReference type="EMBL" id="PKV94634.1"/>
    </source>
</evidence>
<dbReference type="SUPFAM" id="SSF55008">
    <property type="entry name" value="HMA, heavy metal-associated domain"/>
    <property type="match status" value="1"/>
</dbReference>
<dbReference type="InterPro" id="IPR027256">
    <property type="entry name" value="P-typ_ATPase_IB"/>
</dbReference>
<evidence type="ECO:0000256" key="4">
    <source>
        <dbReference type="ARBA" id="ARBA00022723"/>
    </source>
</evidence>
<dbReference type="SUPFAM" id="SSF81653">
    <property type="entry name" value="Calcium ATPase, transduction domain A"/>
    <property type="match status" value="1"/>
</dbReference>
<dbReference type="GO" id="GO:0043682">
    <property type="term" value="F:P-type divalent copper transporter activity"/>
    <property type="evidence" value="ECO:0007669"/>
    <property type="project" value="TreeGrafter"/>
</dbReference>
<accession>A0A2N3WL82</accession>
<keyword evidence="12" id="KW-1003">Cell membrane</keyword>
<dbReference type="EMBL" id="PJMY01000003">
    <property type="protein sequence ID" value="PKV94634.1"/>
    <property type="molecule type" value="Genomic_DNA"/>
</dbReference>
<evidence type="ECO:0000256" key="1">
    <source>
        <dbReference type="ARBA" id="ARBA00004651"/>
    </source>
</evidence>